<keyword evidence="3" id="KW-1185">Reference proteome</keyword>
<dbReference type="Gene3D" id="1.10.101.10">
    <property type="entry name" value="PGBD-like superfamily/PGBD"/>
    <property type="match status" value="1"/>
</dbReference>
<evidence type="ECO:0000256" key="1">
    <source>
        <dbReference type="SAM" id="MobiDB-lite"/>
    </source>
</evidence>
<dbReference type="Proteomes" id="UP001595923">
    <property type="component" value="Unassembled WGS sequence"/>
</dbReference>
<protein>
    <submittedName>
        <fullName evidence="2">Peptidoglycan-binding protein</fullName>
    </submittedName>
</protein>
<reference evidence="3" key="1">
    <citation type="journal article" date="2019" name="Int. J. Syst. Evol. Microbiol.">
        <title>The Global Catalogue of Microorganisms (GCM) 10K type strain sequencing project: providing services to taxonomists for standard genome sequencing and annotation.</title>
        <authorList>
            <consortium name="The Broad Institute Genomics Platform"/>
            <consortium name="The Broad Institute Genome Sequencing Center for Infectious Disease"/>
            <person name="Wu L."/>
            <person name="Ma J."/>
        </authorList>
    </citation>
    <scope>NUCLEOTIDE SEQUENCE [LARGE SCALE GENOMIC DNA]</scope>
    <source>
        <strain evidence="3">XZYJ18</strain>
    </source>
</reference>
<dbReference type="RefSeq" id="WP_378575331.1">
    <property type="nucleotide sequence ID" value="NZ_JBHSFQ010000014.1"/>
</dbReference>
<evidence type="ECO:0000313" key="2">
    <source>
        <dbReference type="EMBL" id="MFC4563295.1"/>
    </source>
</evidence>
<comment type="caution">
    <text evidence="2">The sequence shown here is derived from an EMBL/GenBank/DDBJ whole genome shotgun (WGS) entry which is preliminary data.</text>
</comment>
<sequence length="88" mass="9019">MVGLREGDSGERVKYLQELLVKGGHSVGGSGIDGDYGPNASKAVLAARKAEAASRTSATGSPAPPPSRSCPSSSRRTSEGPRVDPERP</sequence>
<evidence type="ECO:0000313" key="3">
    <source>
        <dbReference type="Proteomes" id="UP001595923"/>
    </source>
</evidence>
<gene>
    <name evidence="2" type="ORF">ACFO4E_15640</name>
</gene>
<accession>A0ABV9DZB4</accession>
<dbReference type="InterPro" id="IPR036365">
    <property type="entry name" value="PGBD-like_sf"/>
</dbReference>
<dbReference type="InterPro" id="IPR036366">
    <property type="entry name" value="PGBDSf"/>
</dbReference>
<organism evidence="2 3">
    <name type="scientific">Nocardiopsis mangrovi</name>
    <dbReference type="NCBI Taxonomy" id="1179818"/>
    <lineage>
        <taxon>Bacteria</taxon>
        <taxon>Bacillati</taxon>
        <taxon>Actinomycetota</taxon>
        <taxon>Actinomycetes</taxon>
        <taxon>Streptosporangiales</taxon>
        <taxon>Nocardiopsidaceae</taxon>
        <taxon>Nocardiopsis</taxon>
    </lineage>
</organism>
<feature type="compositionally biased region" description="Low complexity" evidence="1">
    <location>
        <begin position="44"/>
        <end position="61"/>
    </location>
</feature>
<feature type="region of interest" description="Disordered" evidence="1">
    <location>
        <begin position="44"/>
        <end position="88"/>
    </location>
</feature>
<proteinExistence type="predicted"/>
<dbReference type="SUPFAM" id="SSF47090">
    <property type="entry name" value="PGBD-like"/>
    <property type="match status" value="1"/>
</dbReference>
<dbReference type="EMBL" id="JBHSFQ010000014">
    <property type="protein sequence ID" value="MFC4563295.1"/>
    <property type="molecule type" value="Genomic_DNA"/>
</dbReference>
<name>A0ABV9DZB4_9ACTN</name>
<feature type="compositionally biased region" description="Basic and acidic residues" evidence="1">
    <location>
        <begin position="76"/>
        <end position="88"/>
    </location>
</feature>